<comment type="similarity">
    <text evidence="1">Belongs to the UPF0065 (bug) family.</text>
</comment>
<keyword evidence="4" id="KW-1185">Reference proteome</keyword>
<dbReference type="InterPro" id="IPR042100">
    <property type="entry name" value="Bug_dom1"/>
</dbReference>
<dbReference type="InterPro" id="IPR005064">
    <property type="entry name" value="BUG"/>
</dbReference>
<dbReference type="EMBL" id="FNAP01000007">
    <property type="protein sequence ID" value="SDE49127.1"/>
    <property type="molecule type" value="Genomic_DNA"/>
</dbReference>
<name>A0A1G7DC55_9PROT</name>
<dbReference type="STRING" id="69960.SAMN05421720_107121"/>
<protein>
    <submittedName>
        <fullName evidence="3">Tripartite-type tricarboxylate transporter, receptor component TctC</fullName>
    </submittedName>
</protein>
<dbReference type="AlphaFoldDB" id="A0A1G7DC55"/>
<evidence type="ECO:0000256" key="2">
    <source>
        <dbReference type="SAM" id="SignalP"/>
    </source>
</evidence>
<dbReference type="PIRSF" id="PIRSF017082">
    <property type="entry name" value="YflP"/>
    <property type="match status" value="1"/>
</dbReference>
<keyword evidence="3" id="KW-0675">Receptor</keyword>
<sequence>MRTIRTALLTTVAAIAFGTTAHAEWPEQTVNLIVSYSPGGGTDTTARTLAPLLEEELGTDVVVVNRPGAGGETGHTAIATAEPDGYTMGILNIPPAITIPITRDARFTLEDFTPLGNLIQDPSAFSVANDSPFDSLADLVAYAKENPASVTVAITGVGTDDHLAVVYFEQAAGIDLTPVPFPGSGPARIALMGGHVSMAAINLGGMMPYTDKVRILAHLGDERTDLAPDVPTVKESGWDVSMKSERGIVFPAGVPQEVVDKAAAAVERAATSDAWKAKLNEQFTVFNYMDADAFAAHLSDLDTSYRALWDENPWQ</sequence>
<keyword evidence="2" id="KW-0732">Signal</keyword>
<dbReference type="OrthoDB" id="7250553at2"/>
<organism evidence="3 4">
    <name type="scientific">Rhodospira trueperi</name>
    <dbReference type="NCBI Taxonomy" id="69960"/>
    <lineage>
        <taxon>Bacteria</taxon>
        <taxon>Pseudomonadati</taxon>
        <taxon>Pseudomonadota</taxon>
        <taxon>Alphaproteobacteria</taxon>
        <taxon>Rhodospirillales</taxon>
        <taxon>Rhodospirillaceae</taxon>
        <taxon>Rhodospira</taxon>
    </lineage>
</organism>
<dbReference type="Gene3D" id="3.40.190.10">
    <property type="entry name" value="Periplasmic binding protein-like II"/>
    <property type="match status" value="1"/>
</dbReference>
<dbReference type="PANTHER" id="PTHR42928:SF5">
    <property type="entry name" value="BLR1237 PROTEIN"/>
    <property type="match status" value="1"/>
</dbReference>
<evidence type="ECO:0000313" key="4">
    <source>
        <dbReference type="Proteomes" id="UP000199412"/>
    </source>
</evidence>
<accession>A0A1G7DC55</accession>
<dbReference type="SUPFAM" id="SSF53850">
    <property type="entry name" value="Periplasmic binding protein-like II"/>
    <property type="match status" value="1"/>
</dbReference>
<dbReference type="Pfam" id="PF03401">
    <property type="entry name" value="TctC"/>
    <property type="match status" value="1"/>
</dbReference>
<dbReference type="CDD" id="cd07012">
    <property type="entry name" value="PBP2_Bug_TTT"/>
    <property type="match status" value="1"/>
</dbReference>
<dbReference type="PANTHER" id="PTHR42928">
    <property type="entry name" value="TRICARBOXYLATE-BINDING PROTEIN"/>
    <property type="match status" value="1"/>
</dbReference>
<evidence type="ECO:0000313" key="3">
    <source>
        <dbReference type="EMBL" id="SDE49127.1"/>
    </source>
</evidence>
<feature type="signal peptide" evidence="2">
    <location>
        <begin position="1"/>
        <end position="23"/>
    </location>
</feature>
<dbReference type="RefSeq" id="WP_092786099.1">
    <property type="nucleotide sequence ID" value="NZ_FNAP01000007.1"/>
</dbReference>
<reference evidence="3 4" key="1">
    <citation type="submission" date="2016-10" db="EMBL/GenBank/DDBJ databases">
        <authorList>
            <person name="de Groot N.N."/>
        </authorList>
    </citation>
    <scope>NUCLEOTIDE SEQUENCE [LARGE SCALE GENOMIC DNA]</scope>
    <source>
        <strain evidence="3 4">ATCC 700224</strain>
    </source>
</reference>
<feature type="chain" id="PRO_5011620475" evidence="2">
    <location>
        <begin position="24"/>
        <end position="315"/>
    </location>
</feature>
<dbReference type="Gene3D" id="3.40.190.150">
    <property type="entry name" value="Bordetella uptake gene, domain 1"/>
    <property type="match status" value="1"/>
</dbReference>
<dbReference type="Proteomes" id="UP000199412">
    <property type="component" value="Unassembled WGS sequence"/>
</dbReference>
<evidence type="ECO:0000256" key="1">
    <source>
        <dbReference type="ARBA" id="ARBA00006987"/>
    </source>
</evidence>
<proteinExistence type="inferred from homology"/>
<gene>
    <name evidence="3" type="ORF">SAMN05421720_107121</name>
</gene>